<dbReference type="Pfam" id="PF00294">
    <property type="entry name" value="PfkB"/>
    <property type="match status" value="1"/>
</dbReference>
<dbReference type="InterPro" id="IPR011611">
    <property type="entry name" value="PfkB_dom"/>
</dbReference>
<reference evidence="6" key="1">
    <citation type="submission" date="2025-08" db="UniProtKB">
        <authorList>
            <consortium name="RefSeq"/>
        </authorList>
    </citation>
    <scope>IDENTIFICATION</scope>
    <source>
        <strain evidence="6">OHB3-1</strain>
    </source>
</reference>
<dbReference type="CDD" id="cd01941">
    <property type="entry name" value="YeiC_kinase_like"/>
    <property type="match status" value="1"/>
</dbReference>
<dbReference type="Proteomes" id="UP000504603">
    <property type="component" value="Unplaced"/>
</dbReference>
<evidence type="ECO:0000259" key="4">
    <source>
        <dbReference type="Pfam" id="PF00294"/>
    </source>
</evidence>
<accession>A0A6J1C3C2</accession>
<keyword evidence="3" id="KW-0418">Kinase</keyword>
<dbReference type="InterPro" id="IPR029056">
    <property type="entry name" value="Ribokinase-like"/>
</dbReference>
<keyword evidence="5" id="KW-1185">Reference proteome</keyword>
<dbReference type="Gene3D" id="3.40.1190.20">
    <property type="match status" value="1"/>
</dbReference>
<dbReference type="InterPro" id="IPR002173">
    <property type="entry name" value="Carboh/pur_kinase_PfkB_CS"/>
</dbReference>
<evidence type="ECO:0000313" key="5">
    <source>
        <dbReference type="Proteomes" id="UP000504603"/>
    </source>
</evidence>
<evidence type="ECO:0000256" key="1">
    <source>
        <dbReference type="ARBA" id="ARBA00022679"/>
    </source>
</evidence>
<dbReference type="PROSITE" id="PS00583">
    <property type="entry name" value="PFKB_KINASES_1"/>
    <property type="match status" value="1"/>
</dbReference>
<evidence type="ECO:0000256" key="2">
    <source>
        <dbReference type="ARBA" id="ARBA00022723"/>
    </source>
</evidence>
<sequence length="433" mass="46438">MESSAQRRINLIRRHLLPPPCEFNDALNLALTNGGSELQIGESEPVVIGGMVLDIHAIPSIAAVPRSTTPGKINYVLGGVARNVAECMSKFGTKLFLISVVGHDMAGNLLLENWRLAGLSTEGIRKHQDVSTAVVCGIVDVNGELAAAVASVEAIEKFLTPDWIDRFKCNIRAAPMLMVDANLNPLALEVSCRISAENNTPVWFEPVSVAKSRRIASVVKYITFASPNEDELIAMANALSGRDLFSPIKRDSSITTCSIELLFQLLKSAVWVLLEKGIKIVILTVGSHGVFVCFKGGPSFMKFSSEGIKKNRSCSQLFRTINSSCPPNTFSVSPEKEKSSALFAIHFPALSASVVRLTGAGDCLVGGMLASICAGLDIFQSTAIGIAASKAAVETENNVPHALHSAKIADDAKSVYTAGRIVFHEPMYMSHLE</sequence>
<dbReference type="GO" id="GO:0005737">
    <property type="term" value="C:cytoplasm"/>
    <property type="evidence" value="ECO:0007669"/>
    <property type="project" value="TreeGrafter"/>
</dbReference>
<dbReference type="GeneID" id="111007986"/>
<feature type="domain" description="Carbohydrate kinase PfkB" evidence="4">
    <location>
        <begin position="46"/>
        <end position="300"/>
    </location>
</feature>
<evidence type="ECO:0000313" key="6">
    <source>
        <dbReference type="RefSeq" id="XP_022136240.1"/>
    </source>
</evidence>
<dbReference type="SUPFAM" id="SSF53613">
    <property type="entry name" value="Ribokinase-like"/>
    <property type="match status" value="1"/>
</dbReference>
<protein>
    <submittedName>
        <fullName evidence="6">Uncharacterized protein LOC111007986</fullName>
    </submittedName>
</protein>
<dbReference type="GO" id="GO:0016798">
    <property type="term" value="F:hydrolase activity, acting on glycosyl bonds"/>
    <property type="evidence" value="ECO:0007669"/>
    <property type="project" value="TreeGrafter"/>
</dbReference>
<dbReference type="PANTHER" id="PTHR42909:SF1">
    <property type="entry name" value="CARBOHYDRATE KINASE PFKB DOMAIN-CONTAINING PROTEIN"/>
    <property type="match status" value="1"/>
</dbReference>
<dbReference type="KEGG" id="mcha:111007986"/>
<gene>
    <name evidence="6" type="primary">LOC111007986</name>
</gene>
<evidence type="ECO:0000256" key="3">
    <source>
        <dbReference type="ARBA" id="ARBA00022777"/>
    </source>
</evidence>
<dbReference type="AlphaFoldDB" id="A0A6J1C3C2"/>
<name>A0A6J1C3C2_MOMCH</name>
<dbReference type="GO" id="GO:0016301">
    <property type="term" value="F:kinase activity"/>
    <property type="evidence" value="ECO:0007669"/>
    <property type="project" value="UniProtKB-KW"/>
</dbReference>
<dbReference type="OrthoDB" id="198885at2759"/>
<dbReference type="GO" id="GO:0004730">
    <property type="term" value="F:pseudouridylate synthase activity"/>
    <property type="evidence" value="ECO:0007669"/>
    <property type="project" value="TreeGrafter"/>
</dbReference>
<keyword evidence="1" id="KW-0808">Transferase</keyword>
<proteinExistence type="predicted"/>
<dbReference type="GO" id="GO:0046872">
    <property type="term" value="F:metal ion binding"/>
    <property type="evidence" value="ECO:0007669"/>
    <property type="project" value="UniProtKB-KW"/>
</dbReference>
<keyword evidence="2" id="KW-0479">Metal-binding</keyword>
<dbReference type="PANTHER" id="PTHR42909">
    <property type="entry name" value="ZGC:136858"/>
    <property type="match status" value="1"/>
</dbReference>
<dbReference type="RefSeq" id="XP_022136240.1">
    <property type="nucleotide sequence ID" value="XM_022280548.1"/>
</dbReference>
<organism evidence="5 6">
    <name type="scientific">Momordica charantia</name>
    <name type="common">Bitter gourd</name>
    <name type="synonym">Balsam pear</name>
    <dbReference type="NCBI Taxonomy" id="3673"/>
    <lineage>
        <taxon>Eukaryota</taxon>
        <taxon>Viridiplantae</taxon>
        <taxon>Streptophyta</taxon>
        <taxon>Embryophyta</taxon>
        <taxon>Tracheophyta</taxon>
        <taxon>Spermatophyta</taxon>
        <taxon>Magnoliopsida</taxon>
        <taxon>eudicotyledons</taxon>
        <taxon>Gunneridae</taxon>
        <taxon>Pentapetalae</taxon>
        <taxon>rosids</taxon>
        <taxon>fabids</taxon>
        <taxon>Cucurbitales</taxon>
        <taxon>Cucurbitaceae</taxon>
        <taxon>Momordiceae</taxon>
        <taxon>Momordica</taxon>
    </lineage>
</organism>